<dbReference type="Proteomes" id="UP001232148">
    <property type="component" value="Unassembled WGS sequence"/>
</dbReference>
<dbReference type="AlphaFoldDB" id="A0AAD9H5H1"/>
<keyword evidence="2" id="KW-1185">Reference proteome</keyword>
<sequence length="139" mass="15491">MNTNTHKHTHTQTRTLHNASQLTAFDNSTHSAPLRLTCTAESFLHHRLPPSLRTSVSSPTQKLSQVWASLRTDEITSDAARPSSFFSLNANFGGPLLARQPPLRATRLCDRRQTAASPDHSPIVVARQLFLKSHPRQHV</sequence>
<reference evidence="1" key="1">
    <citation type="submission" date="2021-06" db="EMBL/GenBank/DDBJ databases">
        <title>Comparative genomics, transcriptomics and evolutionary studies reveal genomic signatures of adaptation to plant cell wall in hemibiotrophic fungi.</title>
        <authorList>
            <consortium name="DOE Joint Genome Institute"/>
            <person name="Baroncelli R."/>
            <person name="Diaz J.F."/>
            <person name="Benocci T."/>
            <person name="Peng M."/>
            <person name="Battaglia E."/>
            <person name="Haridas S."/>
            <person name="Andreopoulos W."/>
            <person name="Labutti K."/>
            <person name="Pangilinan J."/>
            <person name="Floch G.L."/>
            <person name="Makela M.R."/>
            <person name="Henrissat B."/>
            <person name="Grigoriev I.V."/>
            <person name="Crouch J.A."/>
            <person name="De Vries R.P."/>
            <person name="Sukno S.A."/>
            <person name="Thon M.R."/>
        </authorList>
    </citation>
    <scope>NUCLEOTIDE SEQUENCE</scope>
    <source>
        <strain evidence="1">MAFF235873</strain>
    </source>
</reference>
<name>A0AAD9H5H1_9PEZI</name>
<dbReference type="EMBL" id="MU843057">
    <property type="protein sequence ID" value="KAK2022157.1"/>
    <property type="molecule type" value="Genomic_DNA"/>
</dbReference>
<comment type="caution">
    <text evidence="1">The sequence shown here is derived from an EMBL/GenBank/DDBJ whole genome shotgun (WGS) entry which is preliminary data.</text>
</comment>
<proteinExistence type="predicted"/>
<evidence type="ECO:0000313" key="1">
    <source>
        <dbReference type="EMBL" id="KAK2022157.1"/>
    </source>
</evidence>
<protein>
    <submittedName>
        <fullName evidence="1">Uncharacterized protein</fullName>
    </submittedName>
</protein>
<organism evidence="1 2">
    <name type="scientific">Colletotrichum zoysiae</name>
    <dbReference type="NCBI Taxonomy" id="1216348"/>
    <lineage>
        <taxon>Eukaryota</taxon>
        <taxon>Fungi</taxon>
        <taxon>Dikarya</taxon>
        <taxon>Ascomycota</taxon>
        <taxon>Pezizomycotina</taxon>
        <taxon>Sordariomycetes</taxon>
        <taxon>Hypocreomycetidae</taxon>
        <taxon>Glomerellales</taxon>
        <taxon>Glomerellaceae</taxon>
        <taxon>Colletotrichum</taxon>
        <taxon>Colletotrichum graminicola species complex</taxon>
    </lineage>
</organism>
<accession>A0AAD9H5H1</accession>
<evidence type="ECO:0000313" key="2">
    <source>
        <dbReference type="Proteomes" id="UP001232148"/>
    </source>
</evidence>
<gene>
    <name evidence="1" type="ORF">LX32DRAFT_211422</name>
</gene>